<dbReference type="SUPFAM" id="SSF56235">
    <property type="entry name" value="N-terminal nucleophile aminohydrolases (Ntn hydrolases)"/>
    <property type="match status" value="1"/>
</dbReference>
<dbReference type="EC" id="3.4.19.13" evidence="6"/>
<feature type="active site" description="Nucleophile" evidence="4">
    <location>
        <position position="354"/>
    </location>
</feature>
<comment type="catalytic activity">
    <reaction evidence="3 6">
        <text>an N-terminal (5-L-glutamyl)-[peptide] + an alpha-amino acid = 5-L-glutamyl amino acid + an N-terminal L-alpha-aminoacyl-[peptide]</text>
        <dbReference type="Rhea" id="RHEA:23904"/>
        <dbReference type="Rhea" id="RHEA-COMP:9780"/>
        <dbReference type="Rhea" id="RHEA-COMP:9795"/>
        <dbReference type="ChEBI" id="CHEBI:77644"/>
        <dbReference type="ChEBI" id="CHEBI:78597"/>
        <dbReference type="ChEBI" id="CHEBI:78599"/>
        <dbReference type="ChEBI" id="CHEBI:78608"/>
        <dbReference type="EC" id="2.3.2.2"/>
    </reaction>
</comment>
<accession>A0A3M8DCH8</accession>
<proteinExistence type="inferred from homology"/>
<dbReference type="PANTHER" id="PTHR43881:SF1">
    <property type="entry name" value="GAMMA-GLUTAMYLTRANSPEPTIDASE (AFU_ORTHOLOGUE AFUA_4G13580)"/>
    <property type="match status" value="1"/>
</dbReference>
<comment type="caution">
    <text evidence="7">The sequence shown here is derived from an EMBL/GenBank/DDBJ whole genome shotgun (WGS) entry which is preliminary data.</text>
</comment>
<dbReference type="OrthoDB" id="9781342at2"/>
<dbReference type="EC" id="2.3.2.2" evidence="6"/>
<evidence type="ECO:0000256" key="6">
    <source>
        <dbReference type="RuleBase" id="RU368036"/>
    </source>
</evidence>
<comment type="subunit">
    <text evidence="6">This enzyme consists of two polypeptide chains, which are synthesized in precursor form from a single polypeptide.</text>
</comment>
<dbReference type="PRINTS" id="PR01210">
    <property type="entry name" value="GGTRANSPTASE"/>
</dbReference>
<dbReference type="Pfam" id="PF01019">
    <property type="entry name" value="G_glu_transpept"/>
    <property type="match status" value="1"/>
</dbReference>
<dbReference type="InterPro" id="IPR043138">
    <property type="entry name" value="GGT_lsub"/>
</dbReference>
<comment type="catalytic activity">
    <reaction evidence="1 6">
        <text>an S-substituted glutathione + H2O = an S-substituted L-cysteinylglycine + L-glutamate</text>
        <dbReference type="Rhea" id="RHEA:59468"/>
        <dbReference type="ChEBI" id="CHEBI:15377"/>
        <dbReference type="ChEBI" id="CHEBI:29985"/>
        <dbReference type="ChEBI" id="CHEBI:90779"/>
        <dbReference type="ChEBI" id="CHEBI:143103"/>
        <dbReference type="EC" id="3.4.19.13"/>
    </reaction>
</comment>
<reference evidence="7 8" key="1">
    <citation type="submission" date="2018-10" db="EMBL/GenBank/DDBJ databases">
        <title>Phylogenomics of Brevibacillus.</title>
        <authorList>
            <person name="Dunlap C."/>
        </authorList>
    </citation>
    <scope>NUCLEOTIDE SEQUENCE [LARGE SCALE GENOMIC DNA]</scope>
    <source>
        <strain evidence="7 8">JCM 15716</strain>
    </source>
</reference>
<dbReference type="InterPro" id="IPR029055">
    <property type="entry name" value="Ntn_hydrolases_N"/>
</dbReference>
<dbReference type="GO" id="GO:0006750">
    <property type="term" value="P:glutathione biosynthetic process"/>
    <property type="evidence" value="ECO:0007669"/>
    <property type="project" value="UniProtKB-KW"/>
</dbReference>
<dbReference type="Proteomes" id="UP000271031">
    <property type="component" value="Unassembled WGS sequence"/>
</dbReference>
<comment type="catalytic activity">
    <reaction evidence="2 6">
        <text>glutathione + H2O = L-cysteinylglycine + L-glutamate</text>
        <dbReference type="Rhea" id="RHEA:28807"/>
        <dbReference type="ChEBI" id="CHEBI:15377"/>
        <dbReference type="ChEBI" id="CHEBI:29985"/>
        <dbReference type="ChEBI" id="CHEBI:57925"/>
        <dbReference type="ChEBI" id="CHEBI:61694"/>
        <dbReference type="EC" id="3.4.19.13"/>
    </reaction>
</comment>
<keyword evidence="6" id="KW-0317">Glutathione biosynthesis</keyword>
<dbReference type="NCBIfam" id="TIGR00066">
    <property type="entry name" value="g_glut_trans"/>
    <property type="match status" value="1"/>
</dbReference>
<dbReference type="UniPathway" id="UPA00204"/>
<keyword evidence="6 7" id="KW-0808">Transferase</keyword>
<organism evidence="7 8">
    <name type="scientific">Brevibacillus fluminis</name>
    <dbReference type="NCBI Taxonomy" id="511487"/>
    <lineage>
        <taxon>Bacteria</taxon>
        <taxon>Bacillati</taxon>
        <taxon>Bacillota</taxon>
        <taxon>Bacilli</taxon>
        <taxon>Bacillales</taxon>
        <taxon>Paenibacillaceae</taxon>
        <taxon>Brevibacillus</taxon>
    </lineage>
</organism>
<dbReference type="InterPro" id="IPR043137">
    <property type="entry name" value="GGT_ssub_C"/>
</dbReference>
<evidence type="ECO:0000256" key="3">
    <source>
        <dbReference type="ARBA" id="ARBA00047417"/>
    </source>
</evidence>
<evidence type="ECO:0000256" key="2">
    <source>
        <dbReference type="ARBA" id="ARBA00001089"/>
    </source>
</evidence>
<dbReference type="GO" id="GO:0103068">
    <property type="term" value="F:leukotriene C4 gamma-glutamyl transferase activity"/>
    <property type="evidence" value="ECO:0007669"/>
    <property type="project" value="UniProtKB-EC"/>
</dbReference>
<dbReference type="Gene3D" id="3.60.20.40">
    <property type="match status" value="1"/>
</dbReference>
<dbReference type="GO" id="GO:0036374">
    <property type="term" value="F:glutathione hydrolase activity"/>
    <property type="evidence" value="ECO:0007669"/>
    <property type="project" value="UniProtKB-UniRule"/>
</dbReference>
<gene>
    <name evidence="7" type="primary">ggt</name>
    <name evidence="7" type="ORF">EDM56_17730</name>
</gene>
<sequence length="532" mass="57523">MADRPARNPRATRSVVHAPNGMVASSQPLASAAGLRILLQGGNAFDAAVATAAALTVVEPMQTGLGGDMFALLYNQKNKKVEALNGSGRAPQKATRDFYRSKGFSSMPERGILSITTPGTVDGWAEILEKHGTMTFAQVLAPAIEYAEKGFPVSEIISNQWKREEELLRATLAASETFLLDGRAPREGELFVNPRLAATLKAISAGGRDAFYKGEIARKIAAYMEEHGGLLTYDDLASHSSTWVEPVSVTYKGHRVYQLPPNGQGVVMLNILNIMEQFDLSSMLHNSADYVHVLAEATKLALADRDHFICDPAFSTIPLDQLLSKEYATARSQLISMDSVIKEAGPGLEMKSDTVYFTVVDKDRNAISFINSVFDGFGSGIVAGDTGIALQNRGSGFSLEEGHLNQLEPGKRPLHTIIPAMVTKDDQPFLSYGVMGGDMQTQGQVQVLLNLLEYGMNIQEAGEAPRMRYLDHELALESEFAGSVRYGLIEKGHKVVSLVDCFGGFQGILIDPKTGMLQGGSDPRKDGCAIGY</sequence>
<keyword evidence="6 7" id="KW-0012">Acyltransferase</keyword>
<comment type="similarity">
    <text evidence="6">Belongs to the gamma-glutamyltransferase family.</text>
</comment>
<keyword evidence="8" id="KW-1185">Reference proteome</keyword>
<keyword evidence="6" id="KW-0378">Hydrolase</keyword>
<dbReference type="RefSeq" id="WP_122919252.1">
    <property type="nucleotide sequence ID" value="NZ_RHHQ01000013.1"/>
</dbReference>
<evidence type="ECO:0000256" key="4">
    <source>
        <dbReference type="PIRSR" id="PIRSR600101-1"/>
    </source>
</evidence>
<evidence type="ECO:0000256" key="5">
    <source>
        <dbReference type="PIRSR" id="PIRSR600101-2"/>
    </source>
</evidence>
<name>A0A3M8DCH8_9BACL</name>
<dbReference type="PANTHER" id="PTHR43881">
    <property type="entry name" value="GAMMA-GLUTAMYLTRANSPEPTIDASE (AFU_ORTHOLOGUE AFUA_4G13580)"/>
    <property type="match status" value="1"/>
</dbReference>
<protein>
    <recommendedName>
        <fullName evidence="6">Glutathione hydrolase proenzyme</fullName>
        <ecNumber evidence="6">2.3.2.2</ecNumber>
        <ecNumber evidence="6">3.4.19.13</ecNumber>
    </recommendedName>
    <component>
        <recommendedName>
            <fullName evidence="6">Glutathione hydrolase large chain</fullName>
        </recommendedName>
    </component>
    <component>
        <recommendedName>
            <fullName evidence="6">Glutathione hydrolase small chain</fullName>
        </recommendedName>
    </component>
</protein>
<dbReference type="Gene3D" id="1.10.246.130">
    <property type="match status" value="1"/>
</dbReference>
<dbReference type="InterPro" id="IPR000101">
    <property type="entry name" value="GGT_peptidase"/>
</dbReference>
<evidence type="ECO:0000256" key="1">
    <source>
        <dbReference type="ARBA" id="ARBA00001049"/>
    </source>
</evidence>
<feature type="binding site" evidence="5">
    <location>
        <position position="437"/>
    </location>
    <ligand>
        <name>L-glutamate</name>
        <dbReference type="ChEBI" id="CHEBI:29985"/>
    </ligand>
</feature>
<comment type="pathway">
    <text evidence="6">Sulfur metabolism; glutathione metabolism.</text>
</comment>
<dbReference type="AlphaFoldDB" id="A0A3M8DCH8"/>
<evidence type="ECO:0000313" key="8">
    <source>
        <dbReference type="Proteomes" id="UP000271031"/>
    </source>
</evidence>
<dbReference type="EMBL" id="RHHQ01000013">
    <property type="protein sequence ID" value="RNB85840.1"/>
    <property type="molecule type" value="Genomic_DNA"/>
</dbReference>
<evidence type="ECO:0000313" key="7">
    <source>
        <dbReference type="EMBL" id="RNB85840.1"/>
    </source>
</evidence>
<comment type="PTM">
    <text evidence="6">Cleaved by autocatalysis into a large and a small subunit.</text>
</comment>
<dbReference type="InterPro" id="IPR052896">
    <property type="entry name" value="GGT-like_enzyme"/>
</dbReference>
<dbReference type="GO" id="GO:0006751">
    <property type="term" value="P:glutathione catabolic process"/>
    <property type="evidence" value="ECO:0007669"/>
    <property type="project" value="UniProtKB-UniRule"/>
</dbReference>
<keyword evidence="6" id="KW-0865">Zymogen</keyword>